<name>C7LYC3_ACIFD</name>
<proteinExistence type="predicted"/>
<dbReference type="RefSeq" id="WP_015798220.1">
    <property type="nucleotide sequence ID" value="NC_013124.1"/>
</dbReference>
<dbReference type="OrthoDB" id="9783370at2"/>
<keyword evidence="3" id="KW-1185">Reference proteome</keyword>
<dbReference type="SUPFAM" id="SSF52540">
    <property type="entry name" value="P-loop containing nucleoside triphosphate hydrolases"/>
    <property type="match status" value="1"/>
</dbReference>
<dbReference type="Gene3D" id="3.40.50.300">
    <property type="entry name" value="P-loop containing nucleotide triphosphate hydrolases"/>
    <property type="match status" value="1"/>
</dbReference>
<evidence type="ECO:0000313" key="3">
    <source>
        <dbReference type="Proteomes" id="UP000000771"/>
    </source>
</evidence>
<evidence type="ECO:0000259" key="1">
    <source>
        <dbReference type="SMART" id="SM00382"/>
    </source>
</evidence>
<gene>
    <name evidence="2" type="ordered locus">Afer_0783</name>
</gene>
<feature type="domain" description="AAA+ ATPase" evidence="1">
    <location>
        <begin position="35"/>
        <end position="194"/>
    </location>
</feature>
<dbReference type="CDD" id="cd00009">
    <property type="entry name" value="AAA"/>
    <property type="match status" value="1"/>
</dbReference>
<dbReference type="AlphaFoldDB" id="C7LYC3"/>
<dbReference type="InterPro" id="IPR003593">
    <property type="entry name" value="AAA+_ATPase"/>
</dbReference>
<organism evidence="2 3">
    <name type="scientific">Acidimicrobium ferrooxidans (strain DSM 10331 / JCM 15462 / NBRC 103882 / ICP)</name>
    <dbReference type="NCBI Taxonomy" id="525909"/>
    <lineage>
        <taxon>Bacteria</taxon>
        <taxon>Bacillati</taxon>
        <taxon>Actinomycetota</taxon>
        <taxon>Acidimicrobiia</taxon>
        <taxon>Acidimicrobiales</taxon>
        <taxon>Acidimicrobiaceae</taxon>
        <taxon>Acidimicrobium</taxon>
    </lineage>
</organism>
<accession>C7LYC3</accession>
<evidence type="ECO:0000313" key="2">
    <source>
        <dbReference type="EMBL" id="ACU53731.1"/>
    </source>
</evidence>
<dbReference type="HOGENOM" id="CLU_051820_1_0_11"/>
<protein>
    <submittedName>
        <fullName evidence="2">ATPase associated with various cellular activities AAA_5</fullName>
    </submittedName>
</protein>
<dbReference type="PANTHER" id="PTHR42759:SF1">
    <property type="entry name" value="MAGNESIUM-CHELATASE SUBUNIT CHLD"/>
    <property type="match status" value="1"/>
</dbReference>
<reference evidence="2 3" key="1">
    <citation type="journal article" date="2009" name="Stand. Genomic Sci.">
        <title>Complete genome sequence of Acidimicrobium ferrooxidans type strain (ICP).</title>
        <authorList>
            <person name="Clum A."/>
            <person name="Nolan M."/>
            <person name="Lang E."/>
            <person name="Glavina Del Rio T."/>
            <person name="Tice H."/>
            <person name="Copeland A."/>
            <person name="Cheng J.F."/>
            <person name="Lucas S."/>
            <person name="Chen F."/>
            <person name="Bruce D."/>
            <person name="Goodwin L."/>
            <person name="Pitluck S."/>
            <person name="Ivanova N."/>
            <person name="Mavrommatis K."/>
            <person name="Mikhailova N."/>
            <person name="Pati A."/>
            <person name="Chen A."/>
            <person name="Palaniappan K."/>
            <person name="Goker M."/>
            <person name="Spring S."/>
            <person name="Land M."/>
            <person name="Hauser L."/>
            <person name="Chang Y.J."/>
            <person name="Jeffries C.C."/>
            <person name="Chain P."/>
            <person name="Bristow J."/>
            <person name="Eisen J.A."/>
            <person name="Markowitz V."/>
            <person name="Hugenholtz P."/>
            <person name="Kyrpides N.C."/>
            <person name="Klenk H.P."/>
            <person name="Lapidus A."/>
        </authorList>
    </citation>
    <scope>NUCLEOTIDE SEQUENCE [LARGE SCALE GENOMIC DNA]</scope>
    <source>
        <strain evidence="3">DSM 10331 / JCM 15462 / NBRC 103882 / ICP</strain>
    </source>
</reference>
<dbReference type="Proteomes" id="UP000000771">
    <property type="component" value="Chromosome"/>
</dbReference>
<dbReference type="PANTHER" id="PTHR42759">
    <property type="entry name" value="MOXR FAMILY PROTEIN"/>
    <property type="match status" value="1"/>
</dbReference>
<dbReference type="InterPro" id="IPR027417">
    <property type="entry name" value="P-loop_NTPase"/>
</dbReference>
<sequence>MVAFGSPQVVADRLREVGYLPTDEIATTIFLASVLGKPVLVEGPAGTGKTELAKAVARAWGLDLVRLQCYEGLDESKALYEWDYRKQLLALQSHDDDLGSVFDEAFLLERPLLRALRMTSDRLLLIDEVDRLEIETEALLLEVLAEFQVTIPELGTLAATSRPLVVLTSNGVRDLSEALKRRALFLFLDYPDPERERAIVLEAVPGIEASLADAIARFVASVRELDVKKRPSIAETIDWARALVVLGADVLDRETVETTLSLLLKHRHDIERVRRELLGAASA</sequence>
<dbReference type="InterPro" id="IPR003959">
    <property type="entry name" value="ATPase_AAA_core"/>
</dbReference>
<dbReference type="InterPro" id="IPR050764">
    <property type="entry name" value="CbbQ/NirQ/NorQ/GpvN"/>
</dbReference>
<dbReference type="eggNOG" id="COG0714">
    <property type="taxonomic scope" value="Bacteria"/>
</dbReference>
<dbReference type="SMART" id="SM00382">
    <property type="entry name" value="AAA"/>
    <property type="match status" value="1"/>
</dbReference>
<dbReference type="STRING" id="525909.Afer_0783"/>
<dbReference type="KEGG" id="afo:Afer_0783"/>
<dbReference type="EMBL" id="CP001631">
    <property type="protein sequence ID" value="ACU53731.1"/>
    <property type="molecule type" value="Genomic_DNA"/>
</dbReference>
<dbReference type="Pfam" id="PF00004">
    <property type="entry name" value="AAA"/>
    <property type="match status" value="1"/>
</dbReference>
<dbReference type="GO" id="GO:0016887">
    <property type="term" value="F:ATP hydrolysis activity"/>
    <property type="evidence" value="ECO:0007669"/>
    <property type="project" value="InterPro"/>
</dbReference>
<dbReference type="GO" id="GO:0005524">
    <property type="term" value="F:ATP binding"/>
    <property type="evidence" value="ECO:0007669"/>
    <property type="project" value="InterPro"/>
</dbReference>